<feature type="region of interest" description="Disordered" evidence="1">
    <location>
        <begin position="25"/>
        <end position="45"/>
    </location>
</feature>
<feature type="compositionally biased region" description="Basic and acidic residues" evidence="1">
    <location>
        <begin position="107"/>
        <end position="117"/>
    </location>
</feature>
<name>A0A5C6P2Y2_9TELE</name>
<feature type="compositionally biased region" description="Low complexity" evidence="1">
    <location>
        <begin position="92"/>
        <end position="102"/>
    </location>
</feature>
<reference evidence="2 3" key="1">
    <citation type="submission" date="2019-04" db="EMBL/GenBank/DDBJ databases">
        <title>Chromosome genome assembly for Takifugu flavidus.</title>
        <authorList>
            <person name="Xiao S."/>
        </authorList>
    </citation>
    <scope>NUCLEOTIDE SEQUENCE [LARGE SCALE GENOMIC DNA]</scope>
    <source>
        <strain evidence="2">HTHZ2018</strain>
        <tissue evidence="2">Muscle</tissue>
    </source>
</reference>
<evidence type="ECO:0000313" key="3">
    <source>
        <dbReference type="Proteomes" id="UP000324091"/>
    </source>
</evidence>
<comment type="caution">
    <text evidence="2">The sequence shown here is derived from an EMBL/GenBank/DDBJ whole genome shotgun (WGS) entry which is preliminary data.</text>
</comment>
<evidence type="ECO:0000256" key="1">
    <source>
        <dbReference type="SAM" id="MobiDB-lite"/>
    </source>
</evidence>
<dbReference type="Proteomes" id="UP000324091">
    <property type="component" value="Chromosome 16"/>
</dbReference>
<sequence length="117" mass="13010">MDRIIMDGSLLDRVRHQFGHLSHGLGPSHHGWKSPGPGQASVPTPQSWTGSFASWMEVAWTGSGIRSDTSVMDWVLRIMDGSRLDRVRHPFGHLSHGPGPSHHGWKSVRDANKDTKR</sequence>
<keyword evidence="3" id="KW-1185">Reference proteome</keyword>
<organism evidence="2 3">
    <name type="scientific">Takifugu flavidus</name>
    <name type="common">sansaifugu</name>
    <dbReference type="NCBI Taxonomy" id="433684"/>
    <lineage>
        <taxon>Eukaryota</taxon>
        <taxon>Metazoa</taxon>
        <taxon>Chordata</taxon>
        <taxon>Craniata</taxon>
        <taxon>Vertebrata</taxon>
        <taxon>Euteleostomi</taxon>
        <taxon>Actinopterygii</taxon>
        <taxon>Neopterygii</taxon>
        <taxon>Teleostei</taxon>
        <taxon>Neoteleostei</taxon>
        <taxon>Acanthomorphata</taxon>
        <taxon>Eupercaria</taxon>
        <taxon>Tetraodontiformes</taxon>
        <taxon>Tetradontoidea</taxon>
        <taxon>Tetraodontidae</taxon>
        <taxon>Takifugu</taxon>
    </lineage>
</organism>
<gene>
    <name evidence="2" type="ORF">D4764_16G0010170</name>
</gene>
<feature type="region of interest" description="Disordered" evidence="1">
    <location>
        <begin position="90"/>
        <end position="117"/>
    </location>
</feature>
<dbReference type="AlphaFoldDB" id="A0A5C6P2Y2"/>
<dbReference type="EMBL" id="RHFK02000008">
    <property type="protein sequence ID" value="TWW72520.1"/>
    <property type="molecule type" value="Genomic_DNA"/>
</dbReference>
<proteinExistence type="predicted"/>
<accession>A0A5C6P2Y2</accession>
<protein>
    <submittedName>
        <fullName evidence="2">Uncharacterized protein</fullName>
    </submittedName>
</protein>
<evidence type="ECO:0000313" key="2">
    <source>
        <dbReference type="EMBL" id="TWW72520.1"/>
    </source>
</evidence>